<reference evidence="2" key="1">
    <citation type="submission" date="2022-03" db="EMBL/GenBank/DDBJ databases">
        <authorList>
            <person name="Tunstrom K."/>
        </authorList>
    </citation>
    <scope>NUCLEOTIDE SEQUENCE</scope>
</reference>
<dbReference type="Proteomes" id="UP001153954">
    <property type="component" value="Unassembled WGS sequence"/>
</dbReference>
<dbReference type="AlphaFoldDB" id="A0AAU9UEI1"/>
<comment type="caution">
    <text evidence="2">The sequence shown here is derived from an EMBL/GenBank/DDBJ whole genome shotgun (WGS) entry which is preliminary data.</text>
</comment>
<evidence type="ECO:0000313" key="3">
    <source>
        <dbReference type="Proteomes" id="UP001153954"/>
    </source>
</evidence>
<feature type="chain" id="PRO_5043672970" evidence="1">
    <location>
        <begin position="21"/>
        <end position="85"/>
    </location>
</feature>
<sequence>MKRLLISLAVLCWLAGWVAARSEGVKQKMVLLPGPPQDLTDPTVTSFRGNVSEPCTLAYTPKLILNEDGSFDPETAKVIWYKSCI</sequence>
<keyword evidence="1" id="KW-0732">Signal</keyword>
<evidence type="ECO:0000313" key="2">
    <source>
        <dbReference type="EMBL" id="CAH2097436.1"/>
    </source>
</evidence>
<protein>
    <submittedName>
        <fullName evidence="2">Uncharacterized protein</fullName>
    </submittedName>
</protein>
<keyword evidence="3" id="KW-1185">Reference proteome</keyword>
<organism evidence="2 3">
    <name type="scientific">Euphydryas editha</name>
    <name type="common">Edith's checkerspot</name>
    <dbReference type="NCBI Taxonomy" id="104508"/>
    <lineage>
        <taxon>Eukaryota</taxon>
        <taxon>Metazoa</taxon>
        <taxon>Ecdysozoa</taxon>
        <taxon>Arthropoda</taxon>
        <taxon>Hexapoda</taxon>
        <taxon>Insecta</taxon>
        <taxon>Pterygota</taxon>
        <taxon>Neoptera</taxon>
        <taxon>Endopterygota</taxon>
        <taxon>Lepidoptera</taxon>
        <taxon>Glossata</taxon>
        <taxon>Ditrysia</taxon>
        <taxon>Papilionoidea</taxon>
        <taxon>Nymphalidae</taxon>
        <taxon>Nymphalinae</taxon>
        <taxon>Euphydryas</taxon>
    </lineage>
</organism>
<dbReference type="EMBL" id="CAKOGL010000018">
    <property type="protein sequence ID" value="CAH2097436.1"/>
    <property type="molecule type" value="Genomic_DNA"/>
</dbReference>
<proteinExistence type="predicted"/>
<name>A0AAU9UEI1_EUPED</name>
<accession>A0AAU9UEI1</accession>
<evidence type="ECO:0000256" key="1">
    <source>
        <dbReference type="SAM" id="SignalP"/>
    </source>
</evidence>
<gene>
    <name evidence="2" type="ORF">EEDITHA_LOCUS12663</name>
</gene>
<feature type="signal peptide" evidence="1">
    <location>
        <begin position="1"/>
        <end position="20"/>
    </location>
</feature>